<evidence type="ECO:0000313" key="2">
    <source>
        <dbReference type="Proteomes" id="UP001551176"/>
    </source>
</evidence>
<keyword evidence="2" id="KW-1185">Reference proteome</keyword>
<dbReference type="RefSeq" id="WP_359350540.1">
    <property type="nucleotide sequence ID" value="NZ_JBEYXV010000009.1"/>
</dbReference>
<comment type="caution">
    <text evidence="1">The sequence shown here is derived from an EMBL/GenBank/DDBJ whole genome shotgun (WGS) entry which is preliminary data.</text>
</comment>
<evidence type="ECO:0008006" key="3">
    <source>
        <dbReference type="Google" id="ProtNLM"/>
    </source>
</evidence>
<gene>
    <name evidence="1" type="ORF">ABZ921_19550</name>
</gene>
<accession>A0ABV3BPC0</accession>
<protein>
    <recommendedName>
        <fullName evidence="3">XRE family transcriptional regulator</fullName>
    </recommendedName>
</protein>
<reference evidence="1 2" key="1">
    <citation type="submission" date="2024-06" db="EMBL/GenBank/DDBJ databases">
        <title>The Natural Products Discovery Center: Release of the First 8490 Sequenced Strains for Exploring Actinobacteria Biosynthetic Diversity.</title>
        <authorList>
            <person name="Kalkreuter E."/>
            <person name="Kautsar S.A."/>
            <person name="Yang D."/>
            <person name="Bader C.D."/>
            <person name="Teijaro C.N."/>
            <person name="Fluegel L."/>
            <person name="Davis C.M."/>
            <person name="Simpson J.R."/>
            <person name="Lauterbach L."/>
            <person name="Steele A.D."/>
            <person name="Gui C."/>
            <person name="Meng S."/>
            <person name="Li G."/>
            <person name="Viehrig K."/>
            <person name="Ye F."/>
            <person name="Su P."/>
            <person name="Kiefer A.F."/>
            <person name="Nichols A."/>
            <person name="Cepeda A.J."/>
            <person name="Yan W."/>
            <person name="Fan B."/>
            <person name="Jiang Y."/>
            <person name="Adhikari A."/>
            <person name="Zheng C.-J."/>
            <person name="Schuster L."/>
            <person name="Cowan T.M."/>
            <person name="Smanski M.J."/>
            <person name="Chevrette M.G."/>
            <person name="De Carvalho L.P.S."/>
            <person name="Shen B."/>
        </authorList>
    </citation>
    <scope>NUCLEOTIDE SEQUENCE [LARGE SCALE GENOMIC DNA]</scope>
    <source>
        <strain evidence="1 2">NPDC046838</strain>
    </source>
</reference>
<proteinExistence type="predicted"/>
<name>A0ABV3BPC0_9ACTN</name>
<evidence type="ECO:0000313" key="1">
    <source>
        <dbReference type="EMBL" id="MEU6822828.1"/>
    </source>
</evidence>
<organism evidence="1 2">
    <name type="scientific">Streptomyces atriruber</name>
    <dbReference type="NCBI Taxonomy" id="545121"/>
    <lineage>
        <taxon>Bacteria</taxon>
        <taxon>Bacillati</taxon>
        <taxon>Actinomycetota</taxon>
        <taxon>Actinomycetes</taxon>
        <taxon>Kitasatosporales</taxon>
        <taxon>Streptomycetaceae</taxon>
        <taxon>Streptomyces</taxon>
    </lineage>
</organism>
<sequence length="162" mass="17109">MRLFAFCDKNGDETVSENDTPIEGAESAPFADIVREALAVKGETLRRLAERSVDPESGKAVGHSTLWKIADGQSYKRERWLVRAIAAGVGRDLAAVQAAAAEEWTGLVVGDPLKASTRGTTVVVAYASGTTPEELPILQEKLKELGLSGAQVVSGTDGNGEL</sequence>
<dbReference type="EMBL" id="JBEYXV010000009">
    <property type="protein sequence ID" value="MEU6822828.1"/>
    <property type="molecule type" value="Genomic_DNA"/>
</dbReference>
<dbReference type="Proteomes" id="UP001551176">
    <property type="component" value="Unassembled WGS sequence"/>
</dbReference>